<dbReference type="Proteomes" id="UP001303236">
    <property type="component" value="Chromosome"/>
</dbReference>
<accession>A0ABY9VQR1</accession>
<evidence type="ECO:0000259" key="1">
    <source>
        <dbReference type="Pfam" id="PF11203"/>
    </source>
</evidence>
<evidence type="ECO:0000313" key="3">
    <source>
        <dbReference type="Proteomes" id="UP001303236"/>
    </source>
</evidence>
<organism evidence="2 3">
    <name type="scientific">Streptomyces durocortorensis</name>
    <dbReference type="NCBI Taxonomy" id="2811104"/>
    <lineage>
        <taxon>Bacteria</taxon>
        <taxon>Bacillati</taxon>
        <taxon>Actinomycetota</taxon>
        <taxon>Actinomycetes</taxon>
        <taxon>Kitasatosporales</taxon>
        <taxon>Streptomycetaceae</taxon>
        <taxon>Streptomyces</taxon>
    </lineage>
</organism>
<dbReference type="EMBL" id="CP134500">
    <property type="protein sequence ID" value="WNF25943.1"/>
    <property type="molecule type" value="Genomic_DNA"/>
</dbReference>
<name>A0ABY9VQR1_9ACTN</name>
<keyword evidence="3" id="KW-1185">Reference proteome</keyword>
<protein>
    <submittedName>
        <fullName evidence="2">Type VII secretion protein EccE</fullName>
    </submittedName>
</protein>
<reference evidence="2 3" key="1">
    <citation type="submission" date="2023-09" db="EMBL/GenBank/DDBJ databases">
        <title>Genome completion map analysis of the actinomycetes C11-1.</title>
        <authorList>
            <person name="Qin P."/>
            <person name="Guan P."/>
        </authorList>
    </citation>
    <scope>NUCLEOTIDE SEQUENCE [LARGE SCALE GENOMIC DNA]</scope>
    <source>
        <strain evidence="2 3">C11-1</strain>
    </source>
</reference>
<dbReference type="InterPro" id="IPR050051">
    <property type="entry name" value="EccE_dom"/>
</dbReference>
<dbReference type="Pfam" id="PF11203">
    <property type="entry name" value="EccE"/>
    <property type="match status" value="1"/>
</dbReference>
<gene>
    <name evidence="2" type="ORF">RI138_03510</name>
</gene>
<feature type="domain" description="Type VII secretion system protein EccE" evidence="1">
    <location>
        <begin position="185"/>
        <end position="263"/>
    </location>
</feature>
<proteinExistence type="predicted"/>
<sequence>MRKPITGAFGRARAVTLQAAVAALLTGVAFGGPTGWTLAGAGTAAGVLALLRRRGQWLDARLLDRLWRGALAGDGRRTPDAALGLAATLLPPLEVAEVGDRNGRAVGVLADGRGHAAVLGLPTGVLPSAAVGFLEDWMTRDAARPAAVQLLVEQFGLPSWDFHQRFEPTMAYRQLPALARPVAVRSYLVVRYEPWDAPEVAEARGGGAAGARTALAAATARLAARLERLGVPARPLDAEQVRELLREAGDADGEGRALPDSWAGAHRTHCALAARLEGPEDWNRLLAALTGTGMDRTVAAVTVARTARGTETRAAVRLVSGAAQRAAEGRDRLVSGGAALPLTGAQPAGLVATLPLARPARPLEAATGFAPEVDRRRPLTTGAR</sequence>
<evidence type="ECO:0000313" key="2">
    <source>
        <dbReference type="EMBL" id="WNF25943.1"/>
    </source>
</evidence>